<sequence>MTIAHLPCEVISKIFVHAKSDNTFDDSTPQWVVGMVSRNWRDVSLGTAQLWNEVKLISDSRTKPSRRRPPMSQCRAMLEAILRRSDRKILHVDLDVTNFYPYTLQPFLSLLFNTSNTWKTLALRNARYNRSEWEIEWNPLGFPSLQAITINDLGTFAQPQRLLSALENSLKLKSVALFHRSFKCSPPSPILPGLPYHQLTLLELDPPQELWCLQALERCTNLSTLIIRRDVDLAPGSVSPSDPVTLPAVRRLQLLLERNGALRLSESTPNILDLLSLPSLTQILVSEISSSLIRLIDRSGCSTSLQSVSIRNIALRDYTIERLLSKTPNVTTLSLRGPLFARIFTSIDGDEAFLPNLRHLSVSHPVMYSAFPSPYTLQAIMDVMDTYTLESLHLVVHTKSVDQGLVEKIKREARCKVLVDYRTDLVLNRDGGRDSDLTTDSDDSEWEEHRRSRALSAPHSTSCFTYGHRRARPPKSRSHTQVRPIVQLLHQFVWEEAQGIIAENLPLLGDILTVIDGSVMDYSDCAYNLRRLQSSVNWNAYPWNGVPHIREKLVALLERL</sequence>
<evidence type="ECO:0000259" key="2">
    <source>
        <dbReference type="PROSITE" id="PS50181"/>
    </source>
</evidence>
<feature type="region of interest" description="Disordered" evidence="1">
    <location>
        <begin position="432"/>
        <end position="454"/>
    </location>
</feature>
<comment type="caution">
    <text evidence="3">The sequence shown here is derived from an EMBL/GenBank/DDBJ whole genome shotgun (WGS) entry which is preliminary data.</text>
</comment>
<dbReference type="PROSITE" id="PS50181">
    <property type="entry name" value="FBOX"/>
    <property type="match status" value="1"/>
</dbReference>
<dbReference type="Proteomes" id="UP001437256">
    <property type="component" value="Unassembled WGS sequence"/>
</dbReference>
<reference evidence="3 4" key="1">
    <citation type="submission" date="2024-05" db="EMBL/GenBank/DDBJ databases">
        <title>A draft genome resource for the thread blight pathogen Marasmius tenuissimus strain MS-2.</title>
        <authorList>
            <person name="Yulfo-Soto G.E."/>
            <person name="Baruah I.K."/>
            <person name="Amoako-Attah I."/>
            <person name="Bukari Y."/>
            <person name="Meinhardt L.W."/>
            <person name="Bailey B.A."/>
            <person name="Cohen S.P."/>
        </authorList>
    </citation>
    <scope>NUCLEOTIDE SEQUENCE [LARGE SCALE GENOMIC DNA]</scope>
    <source>
        <strain evidence="3 4">MS-2</strain>
    </source>
</reference>
<evidence type="ECO:0000313" key="4">
    <source>
        <dbReference type="Proteomes" id="UP001437256"/>
    </source>
</evidence>
<keyword evidence="4" id="KW-1185">Reference proteome</keyword>
<evidence type="ECO:0000256" key="1">
    <source>
        <dbReference type="SAM" id="MobiDB-lite"/>
    </source>
</evidence>
<dbReference type="EMBL" id="JBBXMP010000108">
    <property type="protein sequence ID" value="KAL0062342.1"/>
    <property type="molecule type" value="Genomic_DNA"/>
</dbReference>
<feature type="compositionally biased region" description="Acidic residues" evidence="1">
    <location>
        <begin position="437"/>
        <end position="446"/>
    </location>
</feature>
<dbReference type="InterPro" id="IPR032675">
    <property type="entry name" value="LRR_dom_sf"/>
</dbReference>
<name>A0ABR2ZKZ9_9AGAR</name>
<evidence type="ECO:0000313" key="3">
    <source>
        <dbReference type="EMBL" id="KAL0062342.1"/>
    </source>
</evidence>
<dbReference type="SUPFAM" id="SSF52058">
    <property type="entry name" value="L domain-like"/>
    <property type="match status" value="1"/>
</dbReference>
<dbReference type="Gene3D" id="3.80.10.10">
    <property type="entry name" value="Ribonuclease Inhibitor"/>
    <property type="match status" value="1"/>
</dbReference>
<protein>
    <recommendedName>
        <fullName evidence="2">F-box domain-containing protein</fullName>
    </recommendedName>
</protein>
<proteinExistence type="predicted"/>
<feature type="domain" description="F-box" evidence="2">
    <location>
        <begin position="1"/>
        <end position="54"/>
    </location>
</feature>
<gene>
    <name evidence="3" type="ORF">AAF712_010826</name>
</gene>
<organism evidence="3 4">
    <name type="scientific">Marasmius tenuissimus</name>
    <dbReference type="NCBI Taxonomy" id="585030"/>
    <lineage>
        <taxon>Eukaryota</taxon>
        <taxon>Fungi</taxon>
        <taxon>Dikarya</taxon>
        <taxon>Basidiomycota</taxon>
        <taxon>Agaricomycotina</taxon>
        <taxon>Agaricomycetes</taxon>
        <taxon>Agaricomycetidae</taxon>
        <taxon>Agaricales</taxon>
        <taxon>Marasmiineae</taxon>
        <taxon>Marasmiaceae</taxon>
        <taxon>Marasmius</taxon>
    </lineage>
</organism>
<accession>A0ABR2ZKZ9</accession>
<dbReference type="InterPro" id="IPR001810">
    <property type="entry name" value="F-box_dom"/>
</dbReference>